<dbReference type="GeneID" id="99865471"/>
<evidence type="ECO:0000313" key="2">
    <source>
        <dbReference type="Proteomes" id="UP000677515"/>
    </source>
</evidence>
<proteinExistence type="predicted"/>
<protein>
    <submittedName>
        <fullName evidence="1">Uncharacterized protein</fullName>
    </submittedName>
</protein>
<dbReference type="EMBL" id="AP024329">
    <property type="protein sequence ID" value="BCQ33819.1"/>
    <property type="molecule type" value="Genomic_DNA"/>
</dbReference>
<accession>A0ABM7MX90</accession>
<sequence>MPNSGHWLLPSLPSPQRAIRILLPSLVFLLAACSSDYKGQSCPGEIQTLTGQPQGATQAMIIDRFSSFSVELPDLRLDSGPLQSNDRQLYIPSATTPDGWLAQRISDHRFAIINAPKDQAITFTCP</sequence>
<name>A0ABM7MX90_ERWRD</name>
<dbReference type="RefSeq" id="WP_133845659.1">
    <property type="nucleotide sequence ID" value="NZ_AP024329.1"/>
</dbReference>
<dbReference type="Proteomes" id="UP000677515">
    <property type="component" value="Chromosome"/>
</dbReference>
<gene>
    <name evidence="1" type="ORF">ERHA53_11620</name>
</gene>
<reference evidence="1 2" key="1">
    <citation type="submission" date="2021-01" db="EMBL/GenBank/DDBJ databases">
        <title>Complete genome sequence of Erwinia rhapontici MAFF 311153.</title>
        <authorList>
            <person name="Morohoshi T."/>
            <person name="Someya N."/>
        </authorList>
    </citation>
    <scope>NUCLEOTIDE SEQUENCE [LARGE SCALE GENOMIC DNA]</scope>
    <source>
        <strain evidence="1 2">MAFF 311153</strain>
    </source>
</reference>
<keyword evidence="2" id="KW-1185">Reference proteome</keyword>
<evidence type="ECO:0000313" key="1">
    <source>
        <dbReference type="EMBL" id="BCQ33819.1"/>
    </source>
</evidence>
<organism evidence="1 2">
    <name type="scientific">Erwinia rhapontici</name>
    <name type="common">Pectobacterium rhapontici</name>
    <dbReference type="NCBI Taxonomy" id="55212"/>
    <lineage>
        <taxon>Bacteria</taxon>
        <taxon>Pseudomonadati</taxon>
        <taxon>Pseudomonadota</taxon>
        <taxon>Gammaproteobacteria</taxon>
        <taxon>Enterobacterales</taxon>
        <taxon>Erwiniaceae</taxon>
        <taxon>Erwinia</taxon>
    </lineage>
</organism>